<keyword evidence="2" id="KW-0812">Transmembrane</keyword>
<dbReference type="EMBL" id="JAECZB010000113">
    <property type="protein sequence ID" value="MBH8556345.1"/>
    <property type="molecule type" value="Genomic_DNA"/>
</dbReference>
<organism evidence="3 4">
    <name type="scientific">Atlanticothrix silvestris CENA357</name>
    <dbReference type="NCBI Taxonomy" id="1725252"/>
    <lineage>
        <taxon>Bacteria</taxon>
        <taxon>Bacillati</taxon>
        <taxon>Cyanobacteriota</taxon>
        <taxon>Cyanophyceae</taxon>
        <taxon>Nostocales</taxon>
        <taxon>Nodulariaceae</taxon>
        <taxon>Atlanticothrix</taxon>
        <taxon>Atlanticothrix silvestris</taxon>
    </lineage>
</organism>
<keyword evidence="4" id="KW-1185">Reference proteome</keyword>
<evidence type="ECO:0000313" key="3">
    <source>
        <dbReference type="EMBL" id="MBH8556345.1"/>
    </source>
</evidence>
<feature type="transmembrane region" description="Helical" evidence="2">
    <location>
        <begin position="99"/>
        <end position="120"/>
    </location>
</feature>
<proteinExistence type="predicted"/>
<keyword evidence="2" id="KW-0472">Membrane</keyword>
<dbReference type="AlphaFoldDB" id="A0A8J7HQ97"/>
<keyword evidence="2" id="KW-1133">Transmembrane helix</keyword>
<reference evidence="3 4" key="1">
    <citation type="journal article" date="2021" name="Int. J. Syst. Evol. Microbiol.">
        <title>Amazonocrinis nigriterrae gen. nov., sp. nov., Atlanticothrix silvestris gen. nov., sp. nov. and Dendronalium phyllosphericum gen. nov., sp. nov., nostocacean cyanobacteria from Brazilian environments.</title>
        <authorList>
            <person name="Alvarenga D.O."/>
            <person name="Andreote A.P.D."/>
            <person name="Branco L.H.Z."/>
            <person name="Delbaje E."/>
            <person name="Cruz R.B."/>
            <person name="Varani A.M."/>
            <person name="Fiore M.F."/>
        </authorList>
    </citation>
    <scope>NUCLEOTIDE SEQUENCE [LARGE SCALE GENOMIC DNA]</scope>
    <source>
        <strain evidence="3 4">CENA357</strain>
    </source>
</reference>
<accession>A0A8J7HQ97</accession>
<sequence length="218" mass="24222">MENSQSVQHELIQVTGLTPKWKNSKSGLTNSSNIFIYLVTHHPWLLLTGLLTMFLGSAALALYSLGHVGGAEQVEPEEIPAVVERPIKTPSENSNPTPLWMVVAIALSCGSGCFILLRLLNRPIQPRQNSRKRINRYPTPLTPKPHRNWEPKTLSTPPVFVPMQPLKPIVSMPAKTKPLVTVLPAEHKHPLDKKSKESLADLMDIRKQNSLSAILRSS</sequence>
<dbReference type="Proteomes" id="UP000599391">
    <property type="component" value="Unassembled WGS sequence"/>
</dbReference>
<protein>
    <submittedName>
        <fullName evidence="3">Uncharacterized protein</fullName>
    </submittedName>
</protein>
<feature type="region of interest" description="Disordered" evidence="1">
    <location>
        <begin position="134"/>
        <end position="153"/>
    </location>
</feature>
<evidence type="ECO:0000256" key="2">
    <source>
        <dbReference type="SAM" id="Phobius"/>
    </source>
</evidence>
<comment type="caution">
    <text evidence="3">The sequence shown here is derived from an EMBL/GenBank/DDBJ whole genome shotgun (WGS) entry which is preliminary data.</text>
</comment>
<name>A0A8J7HQ97_9CYAN</name>
<evidence type="ECO:0000256" key="1">
    <source>
        <dbReference type="SAM" id="MobiDB-lite"/>
    </source>
</evidence>
<gene>
    <name evidence="3" type="ORF">I8751_29275</name>
</gene>
<evidence type="ECO:0000313" key="4">
    <source>
        <dbReference type="Proteomes" id="UP000599391"/>
    </source>
</evidence>
<feature type="transmembrane region" description="Helical" evidence="2">
    <location>
        <begin position="44"/>
        <end position="65"/>
    </location>
</feature>